<dbReference type="HOGENOM" id="CLU_766989_0_0_4"/>
<dbReference type="KEGG" id="rfr:Rfer_4276"/>
<evidence type="ECO:0000256" key="1">
    <source>
        <dbReference type="SAM" id="MobiDB-lite"/>
    </source>
</evidence>
<keyword evidence="4" id="KW-1185">Reference proteome</keyword>
<name>Q21QI2_ALBFT</name>
<sequence length="361" mass="38514" precursor="true">MMKLIETIVGLLVAIVMGVFLAIGYAVKGLSWVAKTAFSTESSPPGLPGTGDEEETTPTGGEHAKASPIPVDPTIPLAPAPANPSPERRIAVGPRTASTLRTVADFHVSVQFSDSFTASVSVYKNENMARRKIRAISPAAVELMRTLYLRESFDLPDVNLVNGVTYEDAVLDTESIGIKFIEDLLSSKGPRYFNLAPPAVVVGPGTKDVYKPAPVADPEASARALAILRGELAGSEGAKHEAAVNEPAASSSHATVKVEQKPKRPARAFTVGRVVEFGMRKMMFQSNGGTGDGDAVFEALIDCEGECTSLRGVRLQELFTENNVSTGDSVEIISLGRTRVTLAGGEQKFRNEFQLKVLERA</sequence>
<reference evidence="4" key="1">
    <citation type="submission" date="2006-02" db="EMBL/GenBank/DDBJ databases">
        <title>Complete sequence of plasmid 1 of Rhodoferax ferrireducens DSM 15236.</title>
        <authorList>
            <person name="Copeland A."/>
            <person name="Lucas S."/>
            <person name="Lapidus A."/>
            <person name="Barry K."/>
            <person name="Detter J.C."/>
            <person name="Glavina del Rio T."/>
            <person name="Hammon N."/>
            <person name="Israni S."/>
            <person name="Pitluck S."/>
            <person name="Brettin T."/>
            <person name="Bruce D."/>
            <person name="Han C."/>
            <person name="Tapia R."/>
            <person name="Gilna P."/>
            <person name="Kiss H."/>
            <person name="Schmutz J."/>
            <person name="Larimer F."/>
            <person name="Land M."/>
            <person name="Kyrpides N."/>
            <person name="Ivanova N."/>
            <person name="Richardson P."/>
        </authorList>
    </citation>
    <scope>NUCLEOTIDE SEQUENCE [LARGE SCALE GENOMIC DNA]</scope>
    <source>
        <strain evidence="4">ATCC BAA-621 / DSM 15236 / T118</strain>
        <plasmid evidence="4">Plasmid pDSM15236</plasmid>
    </source>
</reference>
<feature type="region of interest" description="Disordered" evidence="1">
    <location>
        <begin position="39"/>
        <end position="90"/>
    </location>
</feature>
<keyword evidence="2" id="KW-0812">Transmembrane</keyword>
<evidence type="ECO:0000313" key="4">
    <source>
        <dbReference type="Proteomes" id="UP000008332"/>
    </source>
</evidence>
<geneLocation type="plasmid" evidence="4">
    <name>pDSM15236</name>
</geneLocation>
<keyword evidence="2" id="KW-0472">Membrane</keyword>
<feature type="region of interest" description="Disordered" evidence="1">
    <location>
        <begin position="243"/>
        <end position="262"/>
    </location>
</feature>
<organism evidence="3 4">
    <name type="scientific">Albidiferax ferrireducens (strain ATCC BAA-621 / DSM 15236 / T118)</name>
    <name type="common">Rhodoferax ferrireducens</name>
    <dbReference type="NCBI Taxonomy" id="338969"/>
    <lineage>
        <taxon>Bacteria</taxon>
        <taxon>Pseudomonadati</taxon>
        <taxon>Pseudomonadota</taxon>
        <taxon>Betaproteobacteria</taxon>
        <taxon>Burkholderiales</taxon>
        <taxon>Comamonadaceae</taxon>
        <taxon>Rhodoferax</taxon>
    </lineage>
</organism>
<proteinExistence type="predicted"/>
<feature type="compositionally biased region" description="Pro residues" evidence="1">
    <location>
        <begin position="70"/>
        <end position="84"/>
    </location>
</feature>
<evidence type="ECO:0000256" key="2">
    <source>
        <dbReference type="SAM" id="Phobius"/>
    </source>
</evidence>
<keyword evidence="2" id="KW-1133">Transmembrane helix</keyword>
<dbReference type="Proteomes" id="UP000008332">
    <property type="component" value="Plasmid unnamed1"/>
</dbReference>
<keyword evidence="3" id="KW-0614">Plasmid</keyword>
<feature type="transmembrane region" description="Helical" evidence="2">
    <location>
        <begin position="7"/>
        <end position="27"/>
    </location>
</feature>
<dbReference type="EMBL" id="CP000268">
    <property type="protein sequence ID" value="ABD71963.1"/>
    <property type="molecule type" value="Genomic_DNA"/>
</dbReference>
<accession>Q21QI2</accession>
<protein>
    <submittedName>
        <fullName evidence="3">Uncharacterized protein</fullName>
    </submittedName>
</protein>
<dbReference type="AlphaFoldDB" id="Q21QI2"/>
<gene>
    <name evidence="3" type="ordered locus">Rfer_4276</name>
</gene>
<evidence type="ECO:0000313" key="3">
    <source>
        <dbReference type="EMBL" id="ABD71963.1"/>
    </source>
</evidence>